<sequence length="103" mass="11716">MKYRMYFTLVVLLAGSLLLPGCGYPEVSPKTYELSKTLYSVCNQKSSERLKKVQALIQNSLEQEEISTQEADWLNGIIKQAEAGEWDKALQESRQIMEDQAGR</sequence>
<dbReference type="EMBL" id="CP036347">
    <property type="protein sequence ID" value="QDU05805.1"/>
    <property type="molecule type" value="Genomic_DNA"/>
</dbReference>
<dbReference type="AlphaFoldDB" id="A0A517WKN5"/>
<dbReference type="Proteomes" id="UP000320722">
    <property type="component" value="Chromosome"/>
</dbReference>
<proteinExistence type="predicted"/>
<dbReference type="RefSeq" id="WP_145044328.1">
    <property type="nucleotide sequence ID" value="NZ_CP036347.1"/>
</dbReference>
<protein>
    <submittedName>
        <fullName evidence="1">Uncharacterized protein</fullName>
    </submittedName>
</protein>
<evidence type="ECO:0000313" key="2">
    <source>
        <dbReference type="Proteomes" id="UP000320722"/>
    </source>
</evidence>
<name>A0A517WKN5_9PLAN</name>
<reference evidence="1 2" key="1">
    <citation type="submission" date="2019-02" db="EMBL/GenBank/DDBJ databases">
        <title>Deep-cultivation of Planctomycetes and their phenomic and genomic characterization uncovers novel biology.</title>
        <authorList>
            <person name="Wiegand S."/>
            <person name="Jogler M."/>
            <person name="Boedeker C."/>
            <person name="Pinto D."/>
            <person name="Vollmers J."/>
            <person name="Rivas-Marin E."/>
            <person name="Kohn T."/>
            <person name="Peeters S.H."/>
            <person name="Heuer A."/>
            <person name="Rast P."/>
            <person name="Oberbeckmann S."/>
            <person name="Bunk B."/>
            <person name="Jeske O."/>
            <person name="Meyerdierks A."/>
            <person name="Storesund J.E."/>
            <person name="Kallscheuer N."/>
            <person name="Luecker S."/>
            <person name="Lage O.M."/>
            <person name="Pohl T."/>
            <person name="Merkel B.J."/>
            <person name="Hornburger P."/>
            <person name="Mueller R.-W."/>
            <person name="Bruemmer F."/>
            <person name="Labrenz M."/>
            <person name="Spormann A.M."/>
            <person name="Op den Camp H."/>
            <person name="Overmann J."/>
            <person name="Amann R."/>
            <person name="Jetten M.S.M."/>
            <person name="Mascher T."/>
            <person name="Medema M.H."/>
            <person name="Devos D.P."/>
            <person name="Kaster A.-K."/>
            <person name="Ovreas L."/>
            <person name="Rohde M."/>
            <person name="Galperin M.Y."/>
            <person name="Jogler C."/>
        </authorList>
    </citation>
    <scope>NUCLEOTIDE SEQUENCE [LARGE SCALE GENOMIC DNA]</scope>
    <source>
        <strain evidence="1 2">V6</strain>
    </source>
</reference>
<accession>A0A517WKN5</accession>
<gene>
    <name evidence="1" type="ORF">V6x_55470</name>
</gene>
<evidence type="ECO:0000313" key="1">
    <source>
        <dbReference type="EMBL" id="QDU05805.1"/>
    </source>
</evidence>
<organism evidence="1 2">
    <name type="scientific">Gimesia chilikensis</name>
    <dbReference type="NCBI Taxonomy" id="2605989"/>
    <lineage>
        <taxon>Bacteria</taxon>
        <taxon>Pseudomonadati</taxon>
        <taxon>Planctomycetota</taxon>
        <taxon>Planctomycetia</taxon>
        <taxon>Planctomycetales</taxon>
        <taxon>Planctomycetaceae</taxon>
        <taxon>Gimesia</taxon>
    </lineage>
</organism>